<evidence type="ECO:0000256" key="7">
    <source>
        <dbReference type="ARBA" id="ARBA00022989"/>
    </source>
</evidence>
<keyword evidence="9 11" id="KW-0472">Membrane</keyword>
<evidence type="ECO:0000256" key="4">
    <source>
        <dbReference type="ARBA" id="ARBA00022723"/>
    </source>
</evidence>
<comment type="cofactor">
    <cofactor evidence="10">
        <name>Zn(2+)</name>
        <dbReference type="ChEBI" id="CHEBI:29105"/>
    </cofactor>
    <text evidence="10">Binds 1 zinc ion per subunit.</text>
</comment>
<dbReference type="InterPro" id="IPR050083">
    <property type="entry name" value="HtpX_protease"/>
</dbReference>
<dbReference type="GO" id="GO:0046872">
    <property type="term" value="F:metal ion binding"/>
    <property type="evidence" value="ECO:0007669"/>
    <property type="project" value="UniProtKB-KW"/>
</dbReference>
<dbReference type="CDD" id="cd07325">
    <property type="entry name" value="M48_Ste24p_like"/>
    <property type="match status" value="1"/>
</dbReference>
<feature type="domain" description="Peptidase M48" evidence="12">
    <location>
        <begin position="73"/>
        <end position="244"/>
    </location>
</feature>
<keyword evidence="1" id="KW-1003">Cell membrane</keyword>
<dbReference type="PANTHER" id="PTHR43221:SF2">
    <property type="entry name" value="PROTEASE HTPX HOMOLOG"/>
    <property type="match status" value="1"/>
</dbReference>
<evidence type="ECO:0000259" key="12">
    <source>
        <dbReference type="Pfam" id="PF01435"/>
    </source>
</evidence>
<sequence>MDSDKRIDPWMYRLPGEFFFLLLSLTILLLIGWIFSLVDFYVFVFLLVVGLVYVRLQQAQYLGNGLRIFGGQFPELFEIFKEQAKKLGLNKAGLYVVQDPYLNAHALGITSCTVVLTSALVEQLSHRELAFVIGHELGHYQAGHTKITSLINPLGSNNPFSGLIFGLWARRAEYSGDRCGLVLTKDIDSAISSLMKMSVGKELFKKVNMTGFVHQIAESKHRWVAMSELLSDHPLLVNRIQHLVNFWEKRFKINS</sequence>
<keyword evidence="2 10" id="KW-0645">Protease</keyword>
<proteinExistence type="inferred from homology"/>
<evidence type="ECO:0000256" key="6">
    <source>
        <dbReference type="ARBA" id="ARBA00022833"/>
    </source>
</evidence>
<keyword evidence="7 11" id="KW-1133">Transmembrane helix</keyword>
<feature type="transmembrane region" description="Helical" evidence="11">
    <location>
        <begin position="40"/>
        <end position="56"/>
    </location>
</feature>
<comment type="similarity">
    <text evidence="10">Belongs to the peptidase M48 family.</text>
</comment>
<dbReference type="EMBL" id="MFJE01000027">
    <property type="protein sequence ID" value="OGG14027.1"/>
    <property type="molecule type" value="Genomic_DNA"/>
</dbReference>
<keyword evidence="6 10" id="KW-0862">Zinc</keyword>
<accession>A0A1F5ZPK7</accession>
<reference evidence="13 14" key="1">
    <citation type="journal article" date="2016" name="Nat. Commun.">
        <title>Thousands of microbial genomes shed light on interconnected biogeochemical processes in an aquifer system.</title>
        <authorList>
            <person name="Anantharaman K."/>
            <person name="Brown C.T."/>
            <person name="Hug L.A."/>
            <person name="Sharon I."/>
            <person name="Castelle C.J."/>
            <person name="Probst A.J."/>
            <person name="Thomas B.C."/>
            <person name="Singh A."/>
            <person name="Wilkins M.J."/>
            <person name="Karaoz U."/>
            <person name="Brodie E.L."/>
            <person name="Williams K.H."/>
            <person name="Hubbard S.S."/>
            <person name="Banfield J.F."/>
        </authorList>
    </citation>
    <scope>NUCLEOTIDE SEQUENCE [LARGE SCALE GENOMIC DNA]</scope>
</reference>
<evidence type="ECO:0000313" key="13">
    <source>
        <dbReference type="EMBL" id="OGG14027.1"/>
    </source>
</evidence>
<comment type="caution">
    <text evidence="13">The sequence shown here is derived from an EMBL/GenBank/DDBJ whole genome shotgun (WGS) entry which is preliminary data.</text>
</comment>
<evidence type="ECO:0000256" key="5">
    <source>
        <dbReference type="ARBA" id="ARBA00022801"/>
    </source>
</evidence>
<keyword evidence="3 11" id="KW-0812">Transmembrane</keyword>
<dbReference type="Gene3D" id="3.30.2010.10">
    <property type="entry name" value="Metalloproteases ('zincins'), catalytic domain"/>
    <property type="match status" value="1"/>
</dbReference>
<evidence type="ECO:0000256" key="10">
    <source>
        <dbReference type="RuleBase" id="RU003983"/>
    </source>
</evidence>
<keyword evidence="5 10" id="KW-0378">Hydrolase</keyword>
<organism evidence="13 14">
    <name type="scientific">Candidatus Gottesmanbacteria bacterium RIFCSPHIGHO2_01_FULL_39_10</name>
    <dbReference type="NCBI Taxonomy" id="1798375"/>
    <lineage>
        <taxon>Bacteria</taxon>
        <taxon>Candidatus Gottesmaniibacteriota</taxon>
    </lineage>
</organism>
<evidence type="ECO:0000256" key="2">
    <source>
        <dbReference type="ARBA" id="ARBA00022670"/>
    </source>
</evidence>
<keyword evidence="8 10" id="KW-0482">Metalloprotease</keyword>
<evidence type="ECO:0000256" key="8">
    <source>
        <dbReference type="ARBA" id="ARBA00023049"/>
    </source>
</evidence>
<evidence type="ECO:0000313" key="14">
    <source>
        <dbReference type="Proteomes" id="UP000177383"/>
    </source>
</evidence>
<evidence type="ECO:0000256" key="11">
    <source>
        <dbReference type="SAM" id="Phobius"/>
    </source>
</evidence>
<evidence type="ECO:0000256" key="1">
    <source>
        <dbReference type="ARBA" id="ARBA00022475"/>
    </source>
</evidence>
<dbReference type="GO" id="GO:0004222">
    <property type="term" value="F:metalloendopeptidase activity"/>
    <property type="evidence" value="ECO:0007669"/>
    <property type="project" value="InterPro"/>
</dbReference>
<dbReference type="PANTHER" id="PTHR43221">
    <property type="entry name" value="PROTEASE HTPX"/>
    <property type="match status" value="1"/>
</dbReference>
<dbReference type="STRING" id="1798375.A2773_05765"/>
<evidence type="ECO:0000256" key="9">
    <source>
        <dbReference type="ARBA" id="ARBA00023136"/>
    </source>
</evidence>
<evidence type="ECO:0000256" key="3">
    <source>
        <dbReference type="ARBA" id="ARBA00022692"/>
    </source>
</evidence>
<dbReference type="AlphaFoldDB" id="A0A1F5ZPK7"/>
<protein>
    <recommendedName>
        <fullName evidence="12">Peptidase M48 domain-containing protein</fullName>
    </recommendedName>
</protein>
<dbReference type="Pfam" id="PF01435">
    <property type="entry name" value="Peptidase_M48"/>
    <property type="match status" value="1"/>
</dbReference>
<name>A0A1F5ZPK7_9BACT</name>
<keyword evidence="4" id="KW-0479">Metal-binding</keyword>
<dbReference type="InterPro" id="IPR001915">
    <property type="entry name" value="Peptidase_M48"/>
</dbReference>
<gene>
    <name evidence="13" type="ORF">A2773_05765</name>
</gene>
<dbReference type="GO" id="GO:0006508">
    <property type="term" value="P:proteolysis"/>
    <property type="evidence" value="ECO:0007669"/>
    <property type="project" value="UniProtKB-KW"/>
</dbReference>
<dbReference type="Proteomes" id="UP000177383">
    <property type="component" value="Unassembled WGS sequence"/>
</dbReference>